<evidence type="ECO:0000313" key="5">
    <source>
        <dbReference type="RefSeq" id="XP_050553291.1"/>
    </source>
</evidence>
<dbReference type="Pfam" id="PF01553">
    <property type="entry name" value="Acyltransferase"/>
    <property type="match status" value="1"/>
</dbReference>
<dbReference type="PANTHER" id="PTHR47331:SF5">
    <property type="entry name" value="RIBONUCLEASE H"/>
    <property type="match status" value="1"/>
</dbReference>
<dbReference type="Pfam" id="PF03564">
    <property type="entry name" value="DUF1759"/>
    <property type="match status" value="1"/>
</dbReference>
<dbReference type="InterPro" id="IPR002123">
    <property type="entry name" value="Plipid/glycerol_acylTrfase"/>
</dbReference>
<keyword evidence="2" id="KW-0812">Transmembrane</keyword>
<dbReference type="SUPFAM" id="SSF69593">
    <property type="entry name" value="Glycerol-3-phosphate (1)-acyltransferase"/>
    <property type="match status" value="1"/>
</dbReference>
<keyword evidence="2" id="KW-1133">Transmembrane helix</keyword>
<dbReference type="RefSeq" id="XP_050553291.1">
    <property type="nucleotide sequence ID" value="XM_050697334.1"/>
</dbReference>
<evidence type="ECO:0000259" key="3">
    <source>
        <dbReference type="SMART" id="SM00563"/>
    </source>
</evidence>
<gene>
    <name evidence="5" type="primary">LOC118262431</name>
</gene>
<evidence type="ECO:0000256" key="2">
    <source>
        <dbReference type="SAM" id="Phobius"/>
    </source>
</evidence>
<dbReference type="GO" id="GO:0016746">
    <property type="term" value="F:acyltransferase activity"/>
    <property type="evidence" value="ECO:0007669"/>
    <property type="project" value="InterPro"/>
</dbReference>
<reference evidence="5" key="1">
    <citation type="submission" date="2025-08" db="UniProtKB">
        <authorList>
            <consortium name="RefSeq"/>
        </authorList>
    </citation>
    <scope>IDENTIFICATION</scope>
    <source>
        <tissue evidence="5">Whole larval tissue</tissue>
    </source>
</reference>
<dbReference type="OrthoDB" id="5989194at2759"/>
<accession>A0A9R0DUX6</accession>
<dbReference type="Proteomes" id="UP000829999">
    <property type="component" value="Chromosome 12"/>
</dbReference>
<feature type="domain" description="Phospholipid/glycerol acyltransferase" evidence="3">
    <location>
        <begin position="95"/>
        <end position="209"/>
    </location>
</feature>
<protein>
    <submittedName>
        <fullName evidence="5">Uncharacterized protein LOC118262431 isoform X1</fullName>
    </submittedName>
</protein>
<dbReference type="AlphaFoldDB" id="A0A9R0DUX6"/>
<evidence type="ECO:0000256" key="1">
    <source>
        <dbReference type="SAM" id="MobiDB-lite"/>
    </source>
</evidence>
<evidence type="ECO:0000313" key="4">
    <source>
        <dbReference type="Proteomes" id="UP000829999"/>
    </source>
</evidence>
<feature type="compositionally biased region" description="Basic and acidic residues" evidence="1">
    <location>
        <begin position="415"/>
        <end position="428"/>
    </location>
</feature>
<dbReference type="InterPro" id="IPR005312">
    <property type="entry name" value="DUF1759"/>
</dbReference>
<feature type="transmembrane region" description="Helical" evidence="2">
    <location>
        <begin position="29"/>
        <end position="55"/>
    </location>
</feature>
<proteinExistence type="predicted"/>
<feature type="region of interest" description="Disordered" evidence="1">
    <location>
        <begin position="415"/>
        <end position="434"/>
    </location>
</feature>
<dbReference type="SMART" id="SM00563">
    <property type="entry name" value="PlsC"/>
    <property type="match status" value="1"/>
</dbReference>
<keyword evidence="4" id="KW-1185">Reference proteome</keyword>
<dbReference type="PANTHER" id="PTHR47331">
    <property type="entry name" value="PHD-TYPE DOMAIN-CONTAINING PROTEIN"/>
    <property type="match status" value="1"/>
</dbReference>
<dbReference type="GeneID" id="118262431"/>
<keyword evidence="2" id="KW-0472">Membrane</keyword>
<name>A0A9R0DUX6_SPOFR</name>
<organism evidence="4 5">
    <name type="scientific">Spodoptera frugiperda</name>
    <name type="common">Fall armyworm</name>
    <dbReference type="NCBI Taxonomy" id="7108"/>
    <lineage>
        <taxon>Eukaryota</taxon>
        <taxon>Metazoa</taxon>
        <taxon>Ecdysozoa</taxon>
        <taxon>Arthropoda</taxon>
        <taxon>Hexapoda</taxon>
        <taxon>Insecta</taxon>
        <taxon>Pterygota</taxon>
        <taxon>Neoptera</taxon>
        <taxon>Endopterygota</taxon>
        <taxon>Lepidoptera</taxon>
        <taxon>Glossata</taxon>
        <taxon>Ditrysia</taxon>
        <taxon>Noctuoidea</taxon>
        <taxon>Noctuidae</taxon>
        <taxon>Amphipyrinae</taxon>
        <taxon>Spodoptera</taxon>
    </lineage>
</organism>
<dbReference type="CDD" id="cd07989">
    <property type="entry name" value="LPLAT_AGPAT-like"/>
    <property type="match status" value="1"/>
</dbReference>
<sequence>MWYQIILFTTVCVFTYVLKKLHATGPNKFKFYFNFCIFYFLTSVLAAVIWPYFLLSPKNVRNAKIAVRLLKHVTKLYDLEWHLRDGEILAEDRGAVIISNHQSSLDILGMFNIWDVVDKLAAIAKKELFYIWPFGLSAYLAGVVFIDRSNAKGAYKQLKMTSEVMVKNKCDLETLADDPSEQYAEREEFEKQYYSLVATARQLISATRSRQAGDSSSEVGSCASHTHTHNSIRLPKIDLPKFSGSYHDWLEFRDTFISIIHSNNNISKINKLHYLRASLKDSASLVVDNLDFSAENYDAAWRLLCDRYDNKRLLVNNHVQALFNVNPISKESSKSLRLIIDTTNKNLRALSTLGQPVQHWDTLIIYIMASKLDQVTNREWEEHRNSLTEPPTLNIFINFLSNRSDLLETLEESKSIKTRGEGHSDNNKSNKSFLATTDKPKYKPLLCPMCKQDHHVFTCETFKSLPVEVRNKRVHGFNVCLNCLRPGHDANKCKLGNCKYCNKKHNTLLHVHTDSELSNTQNVVLSANHSASSRIILLSTALVRVTDTKGSCHTARVLLDNGSTANFVSSDLVHKDLVVPRRNTEQRLYEATAFQKGCVQHSRGSTGPHHPRRVLTLLLH</sequence>